<keyword evidence="3" id="KW-0479">Metal-binding</keyword>
<evidence type="ECO:0000256" key="3">
    <source>
        <dbReference type="ARBA" id="ARBA00022723"/>
    </source>
</evidence>
<keyword evidence="12" id="KW-1185">Reference proteome</keyword>
<organism evidence="11 12">
    <name type="scientific">Heracleum sosnowskyi</name>
    <dbReference type="NCBI Taxonomy" id="360622"/>
    <lineage>
        <taxon>Eukaryota</taxon>
        <taxon>Viridiplantae</taxon>
        <taxon>Streptophyta</taxon>
        <taxon>Embryophyta</taxon>
        <taxon>Tracheophyta</taxon>
        <taxon>Spermatophyta</taxon>
        <taxon>Magnoliopsida</taxon>
        <taxon>eudicotyledons</taxon>
        <taxon>Gunneridae</taxon>
        <taxon>Pentapetalae</taxon>
        <taxon>asterids</taxon>
        <taxon>campanulids</taxon>
        <taxon>Apiales</taxon>
        <taxon>Apiaceae</taxon>
        <taxon>Apioideae</taxon>
        <taxon>apioid superclade</taxon>
        <taxon>Tordylieae</taxon>
        <taxon>Tordyliinae</taxon>
        <taxon>Heracleum</taxon>
    </lineage>
</organism>
<feature type="compositionally biased region" description="Polar residues" evidence="8">
    <location>
        <begin position="601"/>
        <end position="610"/>
    </location>
</feature>
<dbReference type="Gene3D" id="3.30.200.20">
    <property type="entry name" value="Phosphorylase Kinase, domain 1"/>
    <property type="match status" value="1"/>
</dbReference>
<dbReference type="InterPro" id="IPR053293">
    <property type="entry name" value="OCM_Kinase"/>
</dbReference>
<dbReference type="InterPro" id="IPR000719">
    <property type="entry name" value="Prot_kinase_dom"/>
</dbReference>
<evidence type="ECO:0000256" key="6">
    <source>
        <dbReference type="ARBA" id="ARBA00022786"/>
    </source>
</evidence>
<keyword evidence="9" id="KW-0812">Transmembrane</keyword>
<evidence type="ECO:0000259" key="10">
    <source>
        <dbReference type="PROSITE" id="PS50011"/>
    </source>
</evidence>
<dbReference type="InterPro" id="IPR001245">
    <property type="entry name" value="Ser-Thr/Tyr_kinase_cat_dom"/>
</dbReference>
<keyword evidence="4" id="KW-0677">Repeat</keyword>
<reference evidence="11" key="2">
    <citation type="submission" date="2023-05" db="EMBL/GenBank/DDBJ databases">
        <authorList>
            <person name="Schelkunov M.I."/>
        </authorList>
    </citation>
    <scope>NUCLEOTIDE SEQUENCE</scope>
    <source>
        <strain evidence="11">Hsosn_3</strain>
        <tissue evidence="11">Leaf</tissue>
    </source>
</reference>
<dbReference type="CDD" id="cd14014">
    <property type="entry name" value="STKc_PknB_like"/>
    <property type="match status" value="1"/>
</dbReference>
<dbReference type="PANTHER" id="PTHR47209">
    <property type="entry name" value="OS06G0639500 PROTEIN"/>
    <property type="match status" value="1"/>
</dbReference>
<dbReference type="InterPro" id="IPR040847">
    <property type="entry name" value="SH3_15"/>
</dbReference>
<evidence type="ECO:0000256" key="2">
    <source>
        <dbReference type="ARBA" id="ARBA00022679"/>
    </source>
</evidence>
<comment type="caution">
    <text evidence="11">The sequence shown here is derived from an EMBL/GenBank/DDBJ whole genome shotgun (WGS) entry which is preliminary data.</text>
</comment>
<dbReference type="Gene3D" id="1.10.510.10">
    <property type="entry name" value="Transferase(Phosphotransferase) domain 1"/>
    <property type="match status" value="1"/>
</dbReference>
<evidence type="ECO:0000313" key="11">
    <source>
        <dbReference type="EMBL" id="KAK1364028.1"/>
    </source>
</evidence>
<dbReference type="GO" id="GO:0005524">
    <property type="term" value="F:ATP binding"/>
    <property type="evidence" value="ECO:0007669"/>
    <property type="project" value="InterPro"/>
</dbReference>
<evidence type="ECO:0000313" key="12">
    <source>
        <dbReference type="Proteomes" id="UP001237642"/>
    </source>
</evidence>
<keyword evidence="6" id="KW-0833">Ubl conjugation pathway</keyword>
<feature type="transmembrane region" description="Helical" evidence="9">
    <location>
        <begin position="556"/>
        <end position="578"/>
    </location>
</feature>
<dbReference type="EMBL" id="JAUIZM010000009">
    <property type="protein sequence ID" value="KAK1364028.1"/>
    <property type="molecule type" value="Genomic_DNA"/>
</dbReference>
<protein>
    <submittedName>
        <fullName evidence="11">E3 ubiquitin-protein ligase KEG</fullName>
    </submittedName>
</protein>
<dbReference type="AlphaFoldDB" id="A0AAD8HCI3"/>
<dbReference type="PANTHER" id="PTHR47209:SF10">
    <property type="entry name" value="E3 UBIQUITIN-PROTEIN LIGASE KEG-LIKE"/>
    <property type="match status" value="1"/>
</dbReference>
<keyword evidence="9" id="KW-1133">Transmembrane helix</keyword>
<dbReference type="Pfam" id="PF18346">
    <property type="entry name" value="SH3_15"/>
    <property type="match status" value="1"/>
</dbReference>
<reference evidence="11" key="1">
    <citation type="submission" date="2023-02" db="EMBL/GenBank/DDBJ databases">
        <title>Genome of toxic invasive species Heracleum sosnowskyi carries increased number of genes despite the absence of recent whole-genome duplications.</title>
        <authorList>
            <person name="Schelkunov M."/>
            <person name="Shtratnikova V."/>
            <person name="Makarenko M."/>
            <person name="Klepikova A."/>
            <person name="Omelchenko D."/>
            <person name="Novikova G."/>
            <person name="Obukhova E."/>
            <person name="Bogdanov V."/>
            <person name="Penin A."/>
            <person name="Logacheva M."/>
        </authorList>
    </citation>
    <scope>NUCLEOTIDE SEQUENCE</scope>
    <source>
        <strain evidence="11">Hsosn_3</strain>
        <tissue evidence="11">Leaf</tissue>
    </source>
</reference>
<proteinExistence type="predicted"/>
<dbReference type="Proteomes" id="UP001237642">
    <property type="component" value="Unassembled WGS sequence"/>
</dbReference>
<evidence type="ECO:0000256" key="7">
    <source>
        <dbReference type="ARBA" id="ARBA00022833"/>
    </source>
</evidence>
<keyword evidence="7" id="KW-0862">Zinc</keyword>
<evidence type="ECO:0000256" key="1">
    <source>
        <dbReference type="ARBA" id="ARBA00004906"/>
    </source>
</evidence>
<keyword evidence="2" id="KW-0808">Transferase</keyword>
<keyword evidence="9" id="KW-0472">Membrane</keyword>
<sequence length="629" mass="69968">MAEKNAPAQQRASFDYELYEGDPDHLRTVVATPNQATPWIDPAALKLRHRIGRGPFGDVWLATHHQSSEEHDRYHEVAVKMLHPIKEDHMQKFLDKFEEIFLKSRQLRGVCWLHGITIISGKICIAFKFYEGSVGDRIARLKGGKLSLPDVLRYGIGLAIGIQELHSLGILVLNIKPTNFLIDDHDQVVIGDFGIPYLLMGIPLPDSNFAIRLGTPSYMAPEQWEPEVRGPITFETDTWGFGCSIVEMLTGVQPWLGKSAEEIYQSVVMKQEKPLVPAGLPPAVENVINGCFEYDLRNRPLVADILHAFESSQNAVYSDGEWISLESRKVPEKLSGKCFSTWFLSKDLLQVGDTVRSRKSPNSCKPQSMVVPEGTIVGLEKDTDRDGFVLVRVPRVHDPLRINVSTLERVTTGLAVGDWVRLMEETNKHSSIGIIHSIRRDGNAAVGFLGLETLWEGHSSKLQLAEPYSVGSFVRLKANVFTPRFEWPRKKGGTWSTGRIAQTHPNGCLVVKFPGRFVFGNEPNSFLADPADVESVTFDSYPGLVGKYQHLEDYHWAARPLTIAFSVFTVMKFGIYVGKSMGAGIKRKGHNQIRGDGHAQDAQTAANSSWIPPPVANILFGEGPTATAR</sequence>
<keyword evidence="5" id="KW-0863">Zinc-finger</keyword>
<accession>A0AAD8HCI3</accession>
<name>A0AAD8HCI3_9APIA</name>
<dbReference type="PROSITE" id="PS50011">
    <property type="entry name" value="PROTEIN_KINASE_DOM"/>
    <property type="match status" value="1"/>
</dbReference>
<dbReference type="Pfam" id="PF07714">
    <property type="entry name" value="PK_Tyr_Ser-Thr"/>
    <property type="match status" value="1"/>
</dbReference>
<dbReference type="GO" id="GO:0004672">
    <property type="term" value="F:protein kinase activity"/>
    <property type="evidence" value="ECO:0007669"/>
    <property type="project" value="InterPro"/>
</dbReference>
<feature type="region of interest" description="Disordered" evidence="8">
    <location>
        <begin position="588"/>
        <end position="610"/>
    </location>
</feature>
<feature type="domain" description="Protein kinase" evidence="10">
    <location>
        <begin position="45"/>
        <end position="310"/>
    </location>
</feature>
<evidence type="ECO:0000256" key="5">
    <source>
        <dbReference type="ARBA" id="ARBA00022771"/>
    </source>
</evidence>
<evidence type="ECO:0000256" key="9">
    <source>
        <dbReference type="SAM" id="Phobius"/>
    </source>
</evidence>
<evidence type="ECO:0000256" key="8">
    <source>
        <dbReference type="SAM" id="MobiDB-lite"/>
    </source>
</evidence>
<comment type="pathway">
    <text evidence="1">Protein modification; protein ubiquitination.</text>
</comment>
<gene>
    <name evidence="11" type="ORF">POM88_039589</name>
</gene>
<evidence type="ECO:0000256" key="4">
    <source>
        <dbReference type="ARBA" id="ARBA00022737"/>
    </source>
</evidence>
<dbReference type="SUPFAM" id="SSF56112">
    <property type="entry name" value="Protein kinase-like (PK-like)"/>
    <property type="match status" value="1"/>
</dbReference>
<dbReference type="InterPro" id="IPR011009">
    <property type="entry name" value="Kinase-like_dom_sf"/>
</dbReference>